<protein>
    <recommendedName>
        <fullName evidence="5">Secreted protein</fullName>
    </recommendedName>
</protein>
<evidence type="ECO:0000313" key="3">
    <source>
        <dbReference type="EMBL" id="MEQ2186661.1"/>
    </source>
</evidence>
<keyword evidence="2" id="KW-0732">Signal</keyword>
<feature type="region of interest" description="Disordered" evidence="1">
    <location>
        <begin position="77"/>
        <end position="118"/>
    </location>
</feature>
<dbReference type="EMBL" id="JAHRIO010084990">
    <property type="protein sequence ID" value="MEQ2186661.1"/>
    <property type="molecule type" value="Genomic_DNA"/>
</dbReference>
<feature type="compositionally biased region" description="Polar residues" evidence="1">
    <location>
        <begin position="109"/>
        <end position="118"/>
    </location>
</feature>
<evidence type="ECO:0000256" key="1">
    <source>
        <dbReference type="SAM" id="MobiDB-lite"/>
    </source>
</evidence>
<sequence>MKQILVCFVFRVISIAVCLHSSCSSSVSYYSQTFICQRETWVEINNPVSRNRLGPQRVQHPRADRHQAAHMELVCSGSQRETQSIRHPGPQDKLGARSAQWPGDHTGPETLTQEVLTS</sequence>
<proteinExistence type="predicted"/>
<evidence type="ECO:0000256" key="2">
    <source>
        <dbReference type="SAM" id="SignalP"/>
    </source>
</evidence>
<keyword evidence="4" id="KW-1185">Reference proteome</keyword>
<evidence type="ECO:0008006" key="5">
    <source>
        <dbReference type="Google" id="ProtNLM"/>
    </source>
</evidence>
<reference evidence="3 4" key="1">
    <citation type="submission" date="2021-06" db="EMBL/GenBank/DDBJ databases">
        <authorList>
            <person name="Palmer J.M."/>
        </authorList>
    </citation>
    <scope>NUCLEOTIDE SEQUENCE [LARGE SCALE GENOMIC DNA]</scope>
    <source>
        <strain evidence="3 4">GA_2019</strain>
        <tissue evidence="3">Muscle</tissue>
    </source>
</reference>
<feature type="chain" id="PRO_5045177771" description="Secreted protein" evidence="2">
    <location>
        <begin position="25"/>
        <end position="118"/>
    </location>
</feature>
<dbReference type="Proteomes" id="UP001476798">
    <property type="component" value="Unassembled WGS sequence"/>
</dbReference>
<evidence type="ECO:0000313" key="4">
    <source>
        <dbReference type="Proteomes" id="UP001476798"/>
    </source>
</evidence>
<comment type="caution">
    <text evidence="3">The sequence shown here is derived from an EMBL/GenBank/DDBJ whole genome shotgun (WGS) entry which is preliminary data.</text>
</comment>
<organism evidence="3 4">
    <name type="scientific">Goodea atripinnis</name>
    <dbReference type="NCBI Taxonomy" id="208336"/>
    <lineage>
        <taxon>Eukaryota</taxon>
        <taxon>Metazoa</taxon>
        <taxon>Chordata</taxon>
        <taxon>Craniata</taxon>
        <taxon>Vertebrata</taxon>
        <taxon>Euteleostomi</taxon>
        <taxon>Actinopterygii</taxon>
        <taxon>Neopterygii</taxon>
        <taxon>Teleostei</taxon>
        <taxon>Neoteleostei</taxon>
        <taxon>Acanthomorphata</taxon>
        <taxon>Ovalentaria</taxon>
        <taxon>Atherinomorphae</taxon>
        <taxon>Cyprinodontiformes</taxon>
        <taxon>Goodeidae</taxon>
        <taxon>Goodea</taxon>
    </lineage>
</organism>
<feature type="signal peptide" evidence="2">
    <location>
        <begin position="1"/>
        <end position="24"/>
    </location>
</feature>
<name>A0ABV0PT52_9TELE</name>
<gene>
    <name evidence="3" type="ORF">GOODEAATRI_030871</name>
</gene>
<accession>A0ABV0PT52</accession>